<dbReference type="PANTHER" id="PTHR11461">
    <property type="entry name" value="SERINE PROTEASE INHIBITOR, SERPIN"/>
    <property type="match status" value="1"/>
</dbReference>
<accession>A0ABQ7SSM9</accession>
<evidence type="ECO:0000256" key="2">
    <source>
        <dbReference type="ARBA" id="ARBA00022690"/>
    </source>
</evidence>
<keyword evidence="3" id="KW-0732">Signal</keyword>
<sequence>MELQCEPNLLTGMHPNFYKSLPHSEASWKDPFDPKSTKEEDFFVDATTTVKVKMMYQVRYHRYLRDEELSCWVVAKPYEGNTISFFILPDEGKMQQVENGLVKKRLTKWFTSFQLECIQLYMPKFYFYASYDVKTSMQKLGVTLVFSGDADLSGISGQPNLKVSKAVHKTVVDVHENGTEAAAVNTPQIIPTSLVNPSLVIIKFNRPFLCVIIDTATNSILQILKVMNPSEIYT</sequence>
<gene>
    <name evidence="8" type="ORF">JD844_020805</name>
</gene>
<evidence type="ECO:0000256" key="1">
    <source>
        <dbReference type="ARBA" id="ARBA00009500"/>
    </source>
</evidence>
<dbReference type="InterPro" id="IPR036186">
    <property type="entry name" value="Serpin_sf"/>
</dbReference>
<comment type="caution">
    <text evidence="8">The sequence shown here is derived from an EMBL/GenBank/DDBJ whole genome shotgun (WGS) entry which is preliminary data.</text>
</comment>
<dbReference type="PROSITE" id="PS00284">
    <property type="entry name" value="SERPIN"/>
    <property type="match status" value="1"/>
</dbReference>
<keyword evidence="4" id="KW-0722">Serine protease inhibitor</keyword>
<dbReference type="InterPro" id="IPR023795">
    <property type="entry name" value="Serpin_CS"/>
</dbReference>
<dbReference type="Gene3D" id="2.30.39.10">
    <property type="entry name" value="Alpha-1-antitrypsin, domain 1"/>
    <property type="match status" value="1"/>
</dbReference>
<dbReference type="InterPro" id="IPR042185">
    <property type="entry name" value="Serpin_sf_2"/>
</dbReference>
<evidence type="ECO:0000259" key="7">
    <source>
        <dbReference type="SMART" id="SM00093"/>
    </source>
</evidence>
<evidence type="ECO:0000256" key="5">
    <source>
        <dbReference type="ARBA" id="ARBA00023180"/>
    </source>
</evidence>
<dbReference type="Gene3D" id="3.30.497.10">
    <property type="entry name" value="Antithrombin, subunit I, domain 2"/>
    <property type="match status" value="1"/>
</dbReference>
<dbReference type="Pfam" id="PF00079">
    <property type="entry name" value="Serpin"/>
    <property type="match status" value="1"/>
</dbReference>
<dbReference type="Proteomes" id="UP000826234">
    <property type="component" value="Unassembled WGS sequence"/>
</dbReference>
<organism evidence="8 9">
    <name type="scientific">Phrynosoma platyrhinos</name>
    <name type="common">Desert horned lizard</name>
    <dbReference type="NCBI Taxonomy" id="52577"/>
    <lineage>
        <taxon>Eukaryota</taxon>
        <taxon>Metazoa</taxon>
        <taxon>Chordata</taxon>
        <taxon>Craniata</taxon>
        <taxon>Vertebrata</taxon>
        <taxon>Euteleostomi</taxon>
        <taxon>Lepidosauria</taxon>
        <taxon>Squamata</taxon>
        <taxon>Bifurcata</taxon>
        <taxon>Unidentata</taxon>
        <taxon>Episquamata</taxon>
        <taxon>Toxicofera</taxon>
        <taxon>Iguania</taxon>
        <taxon>Phrynosomatidae</taxon>
        <taxon>Phrynosomatinae</taxon>
        <taxon>Phrynosoma</taxon>
    </lineage>
</organism>
<reference evidence="8 9" key="1">
    <citation type="journal article" date="2022" name="Gigascience">
        <title>A chromosome-level genome assembly and annotation of the desert horned lizard, Phrynosoma platyrhinos, provides insight into chromosomal rearrangements among reptiles.</title>
        <authorList>
            <person name="Koochekian N."/>
            <person name="Ascanio A."/>
            <person name="Farleigh K."/>
            <person name="Card D.C."/>
            <person name="Schield D.R."/>
            <person name="Castoe T.A."/>
            <person name="Jezkova T."/>
        </authorList>
    </citation>
    <scope>NUCLEOTIDE SEQUENCE [LARGE SCALE GENOMIC DNA]</scope>
    <source>
        <strain evidence="8">NK-2021</strain>
    </source>
</reference>
<keyword evidence="2" id="KW-0646">Protease inhibitor</keyword>
<proteinExistence type="inferred from homology"/>
<comment type="similarity">
    <text evidence="1 6">Belongs to the serpin family.</text>
</comment>
<dbReference type="InterPro" id="IPR042178">
    <property type="entry name" value="Serpin_sf_1"/>
</dbReference>
<evidence type="ECO:0000313" key="8">
    <source>
        <dbReference type="EMBL" id="KAH0620397.1"/>
    </source>
</evidence>
<dbReference type="SMART" id="SM00093">
    <property type="entry name" value="SERPIN"/>
    <property type="match status" value="1"/>
</dbReference>
<evidence type="ECO:0000256" key="3">
    <source>
        <dbReference type="ARBA" id="ARBA00022729"/>
    </source>
</evidence>
<dbReference type="InterPro" id="IPR023796">
    <property type="entry name" value="Serpin_dom"/>
</dbReference>
<dbReference type="InterPro" id="IPR000215">
    <property type="entry name" value="Serpin_fam"/>
</dbReference>
<dbReference type="SUPFAM" id="SSF56574">
    <property type="entry name" value="Serpins"/>
    <property type="match status" value="1"/>
</dbReference>
<name>A0ABQ7SSM9_PHRPL</name>
<evidence type="ECO:0000256" key="6">
    <source>
        <dbReference type="RuleBase" id="RU000411"/>
    </source>
</evidence>
<keyword evidence="9" id="KW-1185">Reference proteome</keyword>
<keyword evidence="5" id="KW-0325">Glycoprotein</keyword>
<dbReference type="PANTHER" id="PTHR11461:SF165">
    <property type="entry name" value="ALPHA-1-ANTITRYPSIN"/>
    <property type="match status" value="1"/>
</dbReference>
<evidence type="ECO:0000313" key="9">
    <source>
        <dbReference type="Proteomes" id="UP000826234"/>
    </source>
</evidence>
<dbReference type="EMBL" id="JAIPUX010003289">
    <property type="protein sequence ID" value="KAH0620397.1"/>
    <property type="molecule type" value="Genomic_DNA"/>
</dbReference>
<feature type="domain" description="Serpin" evidence="7">
    <location>
        <begin position="5"/>
        <end position="229"/>
    </location>
</feature>
<dbReference type="Gene3D" id="2.10.310.10">
    <property type="entry name" value="Serpins superfamily"/>
    <property type="match status" value="1"/>
</dbReference>
<evidence type="ECO:0000256" key="4">
    <source>
        <dbReference type="ARBA" id="ARBA00022900"/>
    </source>
</evidence>
<protein>
    <recommendedName>
        <fullName evidence="7">Serpin domain-containing protein</fullName>
    </recommendedName>
</protein>